<dbReference type="AlphaFoldDB" id="A0A833HMW7"/>
<evidence type="ECO:0000256" key="6">
    <source>
        <dbReference type="ARBA" id="ARBA00022801"/>
    </source>
</evidence>
<keyword evidence="3 9" id="KW-0031">Aminopeptidase</keyword>
<evidence type="ECO:0000256" key="9">
    <source>
        <dbReference type="RuleBase" id="RU004386"/>
    </source>
</evidence>
<dbReference type="RefSeq" id="WP_151866257.1">
    <property type="nucleotide sequence ID" value="NZ_WBZB01000037.1"/>
</dbReference>
<dbReference type="GO" id="GO:0008270">
    <property type="term" value="F:zinc ion binding"/>
    <property type="evidence" value="ECO:0007669"/>
    <property type="project" value="InterPro"/>
</dbReference>
<comment type="caution">
    <text evidence="11">The sequence shown here is derived from an EMBL/GenBank/DDBJ whole genome shotgun (WGS) entry which is preliminary data.</text>
</comment>
<keyword evidence="8 9" id="KW-0482">Metalloprotease</keyword>
<dbReference type="GO" id="GO:0005737">
    <property type="term" value="C:cytoplasm"/>
    <property type="evidence" value="ECO:0007669"/>
    <property type="project" value="UniProtKB-ARBA"/>
</dbReference>
<keyword evidence="5 9" id="KW-0479">Metal-binding</keyword>
<dbReference type="SUPFAM" id="SSF53187">
    <property type="entry name" value="Zn-dependent exopeptidases"/>
    <property type="match status" value="1"/>
</dbReference>
<dbReference type="PANTHER" id="PTHR28570">
    <property type="entry name" value="ASPARTYL AMINOPEPTIDASE"/>
    <property type="match status" value="1"/>
</dbReference>
<name>A0A833HMW7_9FIRM</name>
<evidence type="ECO:0000313" key="12">
    <source>
        <dbReference type="Proteomes" id="UP000465601"/>
    </source>
</evidence>
<organism evidence="11 12">
    <name type="scientific">Alkaliphilus serpentinus</name>
    <dbReference type="NCBI Taxonomy" id="1482731"/>
    <lineage>
        <taxon>Bacteria</taxon>
        <taxon>Bacillati</taxon>
        <taxon>Bacillota</taxon>
        <taxon>Clostridia</taxon>
        <taxon>Peptostreptococcales</taxon>
        <taxon>Natronincolaceae</taxon>
        <taxon>Alkaliphilus</taxon>
    </lineage>
</organism>
<evidence type="ECO:0000256" key="1">
    <source>
        <dbReference type="ARBA" id="ARBA00001947"/>
    </source>
</evidence>
<dbReference type="CDD" id="cd05659">
    <property type="entry name" value="M18_API"/>
    <property type="match status" value="1"/>
</dbReference>
<gene>
    <name evidence="11" type="ORF">F8153_10205</name>
</gene>
<reference evidence="11 12" key="1">
    <citation type="submission" date="2019-10" db="EMBL/GenBank/DDBJ databases">
        <title>Alkaliphilus serpentinus sp. nov. and Alkaliphilus pronyensis sp. nov., two novel anaerobic alkaliphilic species isolated from the serpentinized-hosted hydrothermal field of the Prony Bay (New Caledonia).</title>
        <authorList>
            <person name="Postec A."/>
        </authorList>
    </citation>
    <scope>NUCLEOTIDE SEQUENCE [LARGE SCALE GENOMIC DNA]</scope>
    <source>
        <strain evidence="11 12">LacT</strain>
    </source>
</reference>
<dbReference type="InterPro" id="IPR001948">
    <property type="entry name" value="Peptidase_M18"/>
</dbReference>
<comment type="similarity">
    <text evidence="2 9">Belongs to the peptidase M18 family.</text>
</comment>
<dbReference type="SUPFAM" id="SSF101821">
    <property type="entry name" value="Aminopeptidase/glucanase lid domain"/>
    <property type="match status" value="1"/>
</dbReference>
<sequence length="472" mass="51784">MTTGNGKELQELLTKSFKSAWEQLKDGEMEKVFAFGETYKGFLDRGKTERECVTEILDRAKKKGYISLEDAIEKGSIQAGDKIYSVNRDKAIALFVVGKDGIEKGMKIVGSHLDAPRLDLKAFPLYEDEGLAMLKTHYYGGIKKYQWVSIPLAIHGVIIDRKGNKINISIGEEDQDPVFYISDLLPHLASDQMAKKMGEGITGEGLNILIGNIPYNSKDAKDKVKLNVLNLLNKKYGIVEEDFTVAEIEVVPAGKARDVGLDGSMIAAHGHDDRVCSYAALEAVLEIENPETTVVGLFVDKEEVGSMGNTGMESMFFENVVAELLVLQGNTSHLAIRRAFKNTKVLSGDVTAGYDPNYPEVLDKRNASFIGKGVTITKYTGVRGKGGCNDANAEFIAEIRRIFNNNEVVWQVGELGKVDQGGGGTIAYILANYGAEVIDCGTPMLSMHAPLELVSKVDLYMTYKAYKAFYIA</sequence>
<dbReference type="EC" id="3.4.11.-" evidence="10"/>
<dbReference type="GO" id="GO:0006508">
    <property type="term" value="P:proteolysis"/>
    <property type="evidence" value="ECO:0007669"/>
    <property type="project" value="UniProtKB-KW"/>
</dbReference>
<dbReference type="Gene3D" id="3.40.630.10">
    <property type="entry name" value="Zn peptidases"/>
    <property type="match status" value="1"/>
</dbReference>
<evidence type="ECO:0000256" key="10">
    <source>
        <dbReference type="RuleBase" id="RU004387"/>
    </source>
</evidence>
<proteinExistence type="inferred from homology"/>
<evidence type="ECO:0000256" key="2">
    <source>
        <dbReference type="ARBA" id="ARBA00008290"/>
    </source>
</evidence>
<evidence type="ECO:0000256" key="4">
    <source>
        <dbReference type="ARBA" id="ARBA00022670"/>
    </source>
</evidence>
<evidence type="ECO:0000256" key="5">
    <source>
        <dbReference type="ARBA" id="ARBA00022723"/>
    </source>
</evidence>
<dbReference type="GO" id="GO:0008237">
    <property type="term" value="F:metallopeptidase activity"/>
    <property type="evidence" value="ECO:0007669"/>
    <property type="project" value="UniProtKB-KW"/>
</dbReference>
<keyword evidence="12" id="KW-1185">Reference proteome</keyword>
<evidence type="ECO:0000256" key="8">
    <source>
        <dbReference type="ARBA" id="ARBA00023049"/>
    </source>
</evidence>
<accession>A0A833HMW7</accession>
<dbReference type="NCBIfam" id="NF002600">
    <property type="entry name" value="PRK02256.1"/>
    <property type="match status" value="1"/>
</dbReference>
<keyword evidence="6 9" id="KW-0378">Hydrolase</keyword>
<evidence type="ECO:0000256" key="3">
    <source>
        <dbReference type="ARBA" id="ARBA00022438"/>
    </source>
</evidence>
<dbReference type="Pfam" id="PF02127">
    <property type="entry name" value="Peptidase_M18"/>
    <property type="match status" value="1"/>
</dbReference>
<dbReference type="FunFam" id="2.30.250.10:FF:000006">
    <property type="entry name" value="Probable M18 family aminopeptidase 1"/>
    <property type="match status" value="1"/>
</dbReference>
<dbReference type="InterPro" id="IPR023358">
    <property type="entry name" value="Peptidase_M18_dom2"/>
</dbReference>
<dbReference type="PANTHER" id="PTHR28570:SF2">
    <property type="entry name" value="M18 FAMILY AMINOPEPTIDASE 1-RELATED"/>
    <property type="match status" value="1"/>
</dbReference>
<dbReference type="Proteomes" id="UP000465601">
    <property type="component" value="Unassembled WGS sequence"/>
</dbReference>
<dbReference type="EMBL" id="WBZB01000037">
    <property type="protein sequence ID" value="KAB3529020.1"/>
    <property type="molecule type" value="Genomic_DNA"/>
</dbReference>
<dbReference type="GO" id="GO:0004177">
    <property type="term" value="F:aminopeptidase activity"/>
    <property type="evidence" value="ECO:0007669"/>
    <property type="project" value="UniProtKB-KW"/>
</dbReference>
<comment type="cofactor">
    <cofactor evidence="1 10">
        <name>Zn(2+)</name>
        <dbReference type="ChEBI" id="CHEBI:29105"/>
    </cofactor>
</comment>
<dbReference type="Gene3D" id="2.30.250.10">
    <property type="entry name" value="Aminopeptidase i, Domain 2"/>
    <property type="match status" value="1"/>
</dbReference>
<keyword evidence="7 9" id="KW-0862">Zinc</keyword>
<dbReference type="OrthoDB" id="89722at2"/>
<dbReference type="PRINTS" id="PR00932">
    <property type="entry name" value="AMINO1PTASE"/>
</dbReference>
<keyword evidence="4 9" id="KW-0645">Protease</keyword>
<protein>
    <recommendedName>
        <fullName evidence="10">M18 family aminopeptidase</fullName>
        <ecNumber evidence="10">3.4.11.-</ecNumber>
    </recommendedName>
</protein>
<evidence type="ECO:0000256" key="7">
    <source>
        <dbReference type="ARBA" id="ARBA00022833"/>
    </source>
</evidence>
<evidence type="ECO:0000313" key="11">
    <source>
        <dbReference type="EMBL" id="KAB3529020.1"/>
    </source>
</evidence>